<sequence length="86" mass="9968">MIPVPLVAKKKILSLDASPVDGKLFRMPLFRPGTVVLWAGKKHTVSYVMIRRRELWVYLNGFEHPVRPETLRVAPATFSIERQVRR</sequence>
<evidence type="ECO:0000313" key="2">
    <source>
        <dbReference type="Proteomes" id="UP000199766"/>
    </source>
</evidence>
<gene>
    <name evidence="1" type="ORF">SAMN02982919_00734</name>
</gene>
<dbReference type="RefSeq" id="WP_245751228.1">
    <property type="nucleotide sequence ID" value="NZ_FOGD01000001.1"/>
</dbReference>
<accession>A0A1H9G6U1</accession>
<keyword evidence="2" id="KW-1185">Reference proteome</keyword>
<protein>
    <submittedName>
        <fullName evidence="1">Uncharacterized protein</fullName>
    </submittedName>
</protein>
<organism evidence="1 2">
    <name type="scientific">Giesbergeria anulus</name>
    <dbReference type="NCBI Taxonomy" id="180197"/>
    <lineage>
        <taxon>Bacteria</taxon>
        <taxon>Pseudomonadati</taxon>
        <taxon>Pseudomonadota</taxon>
        <taxon>Betaproteobacteria</taxon>
        <taxon>Burkholderiales</taxon>
        <taxon>Comamonadaceae</taxon>
        <taxon>Giesbergeria</taxon>
    </lineage>
</organism>
<name>A0A1H9G6U1_9BURK</name>
<dbReference type="Proteomes" id="UP000199766">
    <property type="component" value="Unassembled WGS sequence"/>
</dbReference>
<dbReference type="EMBL" id="FOGD01000001">
    <property type="protein sequence ID" value="SEQ45774.1"/>
    <property type="molecule type" value="Genomic_DNA"/>
</dbReference>
<dbReference type="STRING" id="180197.SAMN02982919_00734"/>
<evidence type="ECO:0000313" key="1">
    <source>
        <dbReference type="EMBL" id="SEQ45774.1"/>
    </source>
</evidence>
<proteinExistence type="predicted"/>
<dbReference type="AlphaFoldDB" id="A0A1H9G6U1"/>
<reference evidence="1 2" key="1">
    <citation type="submission" date="2016-10" db="EMBL/GenBank/DDBJ databases">
        <authorList>
            <person name="de Groot N.N."/>
        </authorList>
    </citation>
    <scope>NUCLEOTIDE SEQUENCE [LARGE SCALE GENOMIC DNA]</scope>
    <source>
        <strain evidence="1 2">ATCC 35958</strain>
    </source>
</reference>